<dbReference type="InterPro" id="IPR029063">
    <property type="entry name" value="SAM-dependent_MTases_sf"/>
</dbReference>
<gene>
    <name evidence="1" type="ORF">TWF694_003189</name>
</gene>
<dbReference type="Gene3D" id="3.40.50.150">
    <property type="entry name" value="Vaccinia Virus protein VP39"/>
    <property type="match status" value="1"/>
</dbReference>
<dbReference type="CDD" id="cd02440">
    <property type="entry name" value="AdoMet_MTases"/>
    <property type="match status" value="1"/>
</dbReference>
<dbReference type="SUPFAM" id="SSF53335">
    <property type="entry name" value="S-adenosyl-L-methionine-dependent methyltransferases"/>
    <property type="match status" value="1"/>
</dbReference>
<dbReference type="EMBL" id="JAVHJO010000012">
    <property type="protein sequence ID" value="KAK6532026.1"/>
    <property type="molecule type" value="Genomic_DNA"/>
</dbReference>
<protein>
    <recommendedName>
        <fullName evidence="3">Methyltransferase domain-containing protein</fullName>
    </recommendedName>
</protein>
<reference evidence="1 2" key="1">
    <citation type="submission" date="2019-10" db="EMBL/GenBank/DDBJ databases">
        <authorList>
            <person name="Palmer J.M."/>
        </authorList>
    </citation>
    <scope>NUCLEOTIDE SEQUENCE [LARGE SCALE GENOMIC DNA]</scope>
    <source>
        <strain evidence="1 2">TWF694</strain>
    </source>
</reference>
<dbReference type="Proteomes" id="UP001365542">
    <property type="component" value="Unassembled WGS sequence"/>
</dbReference>
<proteinExistence type="predicted"/>
<keyword evidence="2" id="KW-1185">Reference proteome</keyword>
<accession>A0AAV9X103</accession>
<evidence type="ECO:0000313" key="1">
    <source>
        <dbReference type="EMBL" id="KAK6532026.1"/>
    </source>
</evidence>
<evidence type="ECO:0008006" key="3">
    <source>
        <dbReference type="Google" id="ProtNLM"/>
    </source>
</evidence>
<evidence type="ECO:0000313" key="2">
    <source>
        <dbReference type="Proteomes" id="UP001365542"/>
    </source>
</evidence>
<dbReference type="AlphaFoldDB" id="A0AAV9X103"/>
<sequence>MLPCARSRSITAFPRLGITNSRCLYRPLLINQSIRTLSTSTSTEGYQLNIDGEASKRLNLQHDLFKRIFGGKFLPDKIVQNLKLIQQNGEKQLKIADVATGTGIWLFSIKDELAKSGLNAELHGYDLFDEQFPPVDKRAGIIFDTLNILDTEKFKAIGEEYHYIHARLLTVVLTVDEWKVAIENCLQVLKPGGYIHFEEIPINDMAIEKSGVPETGGLLKKLQASMTLLKRDLDCGNNIHKIYEVNKLEDITHDKIDLRDCDDEAKRMQNVNARMGFEEFVTNAIARGPQALNRLGFESKEAALAKLDQLQLGVSTRIQAYFVLHSIIGKKP</sequence>
<name>A0AAV9X103_9PEZI</name>
<comment type="caution">
    <text evidence="1">The sequence shown here is derived from an EMBL/GenBank/DDBJ whole genome shotgun (WGS) entry which is preliminary data.</text>
</comment>
<organism evidence="1 2">
    <name type="scientific">Orbilia ellipsospora</name>
    <dbReference type="NCBI Taxonomy" id="2528407"/>
    <lineage>
        <taxon>Eukaryota</taxon>
        <taxon>Fungi</taxon>
        <taxon>Dikarya</taxon>
        <taxon>Ascomycota</taxon>
        <taxon>Pezizomycotina</taxon>
        <taxon>Orbiliomycetes</taxon>
        <taxon>Orbiliales</taxon>
        <taxon>Orbiliaceae</taxon>
        <taxon>Orbilia</taxon>
    </lineage>
</organism>